<proteinExistence type="predicted"/>
<reference evidence="1 2" key="1">
    <citation type="submission" date="2024-01" db="EMBL/GenBank/DDBJ databases">
        <authorList>
            <person name="Waweru B."/>
        </authorList>
    </citation>
    <scope>NUCLEOTIDE SEQUENCE [LARGE SCALE GENOMIC DNA]</scope>
</reference>
<keyword evidence="2" id="KW-1185">Reference proteome</keyword>
<sequence>MDEIHFVISSCIFVFETKVFSRKSHCGQVNAYSGALEKETEEMGHGAVIHDDEGHFLAALD</sequence>
<name>A0AAV1RE52_9ROSI</name>
<dbReference type="EMBL" id="CAWUPB010000913">
    <property type="protein sequence ID" value="CAK7331668.1"/>
    <property type="molecule type" value="Genomic_DNA"/>
</dbReference>
<evidence type="ECO:0000313" key="2">
    <source>
        <dbReference type="Proteomes" id="UP001314170"/>
    </source>
</evidence>
<evidence type="ECO:0000313" key="1">
    <source>
        <dbReference type="EMBL" id="CAK7331668.1"/>
    </source>
</evidence>
<protein>
    <submittedName>
        <fullName evidence="1">Uncharacterized protein</fullName>
    </submittedName>
</protein>
<gene>
    <name evidence="1" type="ORF">DCAF_LOCUS8589</name>
</gene>
<dbReference type="AlphaFoldDB" id="A0AAV1RE52"/>
<accession>A0AAV1RE52</accession>
<organism evidence="1 2">
    <name type="scientific">Dovyalis caffra</name>
    <dbReference type="NCBI Taxonomy" id="77055"/>
    <lineage>
        <taxon>Eukaryota</taxon>
        <taxon>Viridiplantae</taxon>
        <taxon>Streptophyta</taxon>
        <taxon>Embryophyta</taxon>
        <taxon>Tracheophyta</taxon>
        <taxon>Spermatophyta</taxon>
        <taxon>Magnoliopsida</taxon>
        <taxon>eudicotyledons</taxon>
        <taxon>Gunneridae</taxon>
        <taxon>Pentapetalae</taxon>
        <taxon>rosids</taxon>
        <taxon>fabids</taxon>
        <taxon>Malpighiales</taxon>
        <taxon>Salicaceae</taxon>
        <taxon>Flacourtieae</taxon>
        <taxon>Dovyalis</taxon>
    </lineage>
</organism>
<comment type="caution">
    <text evidence="1">The sequence shown here is derived from an EMBL/GenBank/DDBJ whole genome shotgun (WGS) entry which is preliminary data.</text>
</comment>
<dbReference type="Proteomes" id="UP001314170">
    <property type="component" value="Unassembled WGS sequence"/>
</dbReference>